<feature type="chain" id="PRO_5044752159" evidence="1">
    <location>
        <begin position="21"/>
        <end position="91"/>
    </location>
</feature>
<sequence>MANLTTTFFILFALISISVMDVVVKVGAEVDIDAITPIEKAKRCHIGLGYCKNGVDDCKYLCRYRYPDSNPEGYCWTIPGLPLECYCAFNC</sequence>
<keyword evidence="3" id="KW-1185">Reference proteome</keyword>
<evidence type="ECO:0000313" key="3">
    <source>
        <dbReference type="Proteomes" id="UP001632038"/>
    </source>
</evidence>
<feature type="signal peptide" evidence="1">
    <location>
        <begin position="1"/>
        <end position="20"/>
    </location>
</feature>
<dbReference type="EMBL" id="JAVIJP010000027">
    <property type="protein sequence ID" value="KAL3635532.1"/>
    <property type="molecule type" value="Genomic_DNA"/>
</dbReference>
<proteinExistence type="predicted"/>
<evidence type="ECO:0000313" key="2">
    <source>
        <dbReference type="EMBL" id="KAL3635532.1"/>
    </source>
</evidence>
<gene>
    <name evidence="2" type="ORF">CASFOL_020079</name>
</gene>
<reference evidence="3" key="1">
    <citation type="journal article" date="2024" name="IScience">
        <title>Strigolactones Initiate the Formation of Haustorium-like Structures in Castilleja.</title>
        <authorList>
            <person name="Buerger M."/>
            <person name="Peterson D."/>
            <person name="Chory J."/>
        </authorList>
    </citation>
    <scope>NUCLEOTIDE SEQUENCE [LARGE SCALE GENOMIC DNA]</scope>
</reference>
<dbReference type="Proteomes" id="UP001632038">
    <property type="component" value="Unassembled WGS sequence"/>
</dbReference>
<dbReference type="AlphaFoldDB" id="A0ABD3D0N4"/>
<protein>
    <submittedName>
        <fullName evidence="2">Uncharacterized protein</fullName>
    </submittedName>
</protein>
<keyword evidence="1" id="KW-0732">Signal</keyword>
<comment type="caution">
    <text evidence="2">The sequence shown here is derived from an EMBL/GenBank/DDBJ whole genome shotgun (WGS) entry which is preliminary data.</text>
</comment>
<organism evidence="2 3">
    <name type="scientific">Castilleja foliolosa</name>
    <dbReference type="NCBI Taxonomy" id="1961234"/>
    <lineage>
        <taxon>Eukaryota</taxon>
        <taxon>Viridiplantae</taxon>
        <taxon>Streptophyta</taxon>
        <taxon>Embryophyta</taxon>
        <taxon>Tracheophyta</taxon>
        <taxon>Spermatophyta</taxon>
        <taxon>Magnoliopsida</taxon>
        <taxon>eudicotyledons</taxon>
        <taxon>Gunneridae</taxon>
        <taxon>Pentapetalae</taxon>
        <taxon>asterids</taxon>
        <taxon>lamiids</taxon>
        <taxon>Lamiales</taxon>
        <taxon>Orobanchaceae</taxon>
        <taxon>Pedicularideae</taxon>
        <taxon>Castillejinae</taxon>
        <taxon>Castilleja</taxon>
    </lineage>
</organism>
<name>A0ABD3D0N4_9LAMI</name>
<accession>A0ABD3D0N4</accession>
<evidence type="ECO:0000256" key="1">
    <source>
        <dbReference type="SAM" id="SignalP"/>
    </source>
</evidence>